<name>A0A0F9YFW3_9ZZZZ</name>
<dbReference type="Gene3D" id="3.20.20.20">
    <property type="entry name" value="Dihydropteroate synthase-like"/>
    <property type="match status" value="1"/>
</dbReference>
<feature type="domain" description="CO dehydrogenase/acetyl-CoA synthase delta subunit TIM barrel" evidence="1">
    <location>
        <begin position="16"/>
        <end position="263"/>
    </location>
</feature>
<proteinExistence type="predicted"/>
<dbReference type="InterPro" id="IPR011005">
    <property type="entry name" value="Dihydropteroate_synth-like_sf"/>
</dbReference>
<dbReference type="PANTHER" id="PTHR36214">
    <property type="match status" value="1"/>
</dbReference>
<dbReference type="Pfam" id="PF03599">
    <property type="entry name" value="CdhD"/>
    <property type="match status" value="1"/>
</dbReference>
<reference evidence="2" key="1">
    <citation type="journal article" date="2015" name="Nature">
        <title>Complex archaea that bridge the gap between prokaryotes and eukaryotes.</title>
        <authorList>
            <person name="Spang A."/>
            <person name="Saw J.H."/>
            <person name="Jorgensen S.L."/>
            <person name="Zaremba-Niedzwiedzka K."/>
            <person name="Martijn J."/>
            <person name="Lind A.E."/>
            <person name="van Eijk R."/>
            <person name="Schleper C."/>
            <person name="Guy L."/>
            <person name="Ettema T.J."/>
        </authorList>
    </citation>
    <scope>NUCLEOTIDE SEQUENCE</scope>
</reference>
<organism evidence="2">
    <name type="scientific">marine sediment metagenome</name>
    <dbReference type="NCBI Taxonomy" id="412755"/>
    <lineage>
        <taxon>unclassified sequences</taxon>
        <taxon>metagenomes</taxon>
        <taxon>ecological metagenomes</taxon>
    </lineage>
</organism>
<dbReference type="AlphaFoldDB" id="A0A0F9YFW3"/>
<dbReference type="PANTHER" id="PTHR36214:SF5">
    <property type="entry name" value="ACETYL-COA DECARBONYLASE_SYNTHASE COMPLEX SUBUNIT DELTA"/>
    <property type="match status" value="1"/>
</dbReference>
<sequence length="323" mass="34492">MTIPDTSEKWASSINEVTIGATAEDGGTRTSTVTLGGAKALPFLSFEGSPGRPTAIAVEIWDGGAEAWPDQLKDAYGDVLSSPGEWAKKAVEFGAEMICLRLMSAHPDAGDRSPEQCAETVKEVLQAVGVPLIVWGCGVDEKDNETLPAVSAAAKGENCLLGTAREKNYRTLVAVCQADKHKLLAESPLDINIAKQVNILCTDAGFPLEDMVVFPTTGALGYGIEYVYSIQERGRLAGLGGDKLLAQPVLCDVGYEAWRAKEAKAPPFACVTDETRNEWGIMWEAATAAVLLQSGVELLVLRHPKAIEYIKQTLARFTQAAPA</sequence>
<comment type="caution">
    <text evidence="2">The sequence shown here is derived from an EMBL/GenBank/DDBJ whole genome shotgun (WGS) entry which is preliminary data.</text>
</comment>
<evidence type="ECO:0000313" key="2">
    <source>
        <dbReference type="EMBL" id="KKO11087.1"/>
    </source>
</evidence>
<dbReference type="InterPro" id="IPR051069">
    <property type="entry name" value="ACDS_complex_subunit"/>
</dbReference>
<evidence type="ECO:0000259" key="1">
    <source>
        <dbReference type="Pfam" id="PF03599"/>
    </source>
</evidence>
<dbReference type="SUPFAM" id="SSF51717">
    <property type="entry name" value="Dihydropteroate synthetase-like"/>
    <property type="match status" value="1"/>
</dbReference>
<dbReference type="EMBL" id="LAZR01000003">
    <property type="protein sequence ID" value="KKO11087.1"/>
    <property type="molecule type" value="Genomic_DNA"/>
</dbReference>
<dbReference type="NCBIfam" id="NF003376">
    <property type="entry name" value="PRK04452.1-2"/>
    <property type="match status" value="1"/>
</dbReference>
<protein>
    <recommendedName>
        <fullName evidence="1">CO dehydrogenase/acetyl-CoA synthase delta subunit TIM barrel domain-containing protein</fullName>
    </recommendedName>
</protein>
<gene>
    <name evidence="2" type="ORF">LCGC14_0015630</name>
</gene>
<accession>A0A0F9YFW3</accession>
<dbReference type="InterPro" id="IPR016041">
    <property type="entry name" value="Ac-CoA_synth_d_su_TIM-brl"/>
</dbReference>